<dbReference type="InterPro" id="IPR012296">
    <property type="entry name" value="Nuclease_put_TT1808"/>
</dbReference>
<dbReference type="AlphaFoldDB" id="A0A494Z6H8"/>
<gene>
    <name evidence="2" type="ORF">D8M05_01860</name>
</gene>
<comment type="caution">
    <text evidence="2">The sequence shown here is derived from an EMBL/GenBank/DDBJ whole genome shotgun (WGS) entry which is preliminary data.</text>
</comment>
<sequence>MSLPSERKVSLEEFYILREESDQLLEYIDGVVYIATSPSTVHQRISGRLHAQLFQLLEGKECEVFHAPFDIQLSSANMEDKKIVIPDLSVICEKDGLKADKYIGAPTMVIEITSPSNQSHDLVTKLNLYMQNGVKEYWIVNPLLNSVQIYTLDQAGNYQQKDVAKDTGIVKSSVVEGFRVDLEGLFQ</sequence>
<accession>A0A494Z6H8</accession>
<evidence type="ECO:0000259" key="1">
    <source>
        <dbReference type="Pfam" id="PF05685"/>
    </source>
</evidence>
<name>A0A494Z6H8_9BACI</name>
<dbReference type="InterPro" id="IPR011335">
    <property type="entry name" value="Restrct_endonuc-II-like"/>
</dbReference>
<dbReference type="RefSeq" id="WP_121128081.1">
    <property type="nucleotide sequence ID" value="NZ_JBHUFK010000006.1"/>
</dbReference>
<keyword evidence="2" id="KW-0378">Hydrolase</keyword>
<dbReference type="Proteomes" id="UP000281813">
    <property type="component" value="Unassembled WGS sequence"/>
</dbReference>
<keyword evidence="3" id="KW-1185">Reference proteome</keyword>
<protein>
    <submittedName>
        <fullName evidence="2">Uma2 family endonuclease</fullName>
    </submittedName>
</protein>
<dbReference type="PANTHER" id="PTHR36558">
    <property type="entry name" value="GLR1098 PROTEIN"/>
    <property type="match status" value="1"/>
</dbReference>
<feature type="domain" description="Putative restriction endonuclease" evidence="1">
    <location>
        <begin position="11"/>
        <end position="182"/>
    </location>
</feature>
<proteinExistence type="predicted"/>
<organism evidence="2 3">
    <name type="scientific">Oceanobacillus bengalensis</name>
    <dbReference type="NCBI Taxonomy" id="1435466"/>
    <lineage>
        <taxon>Bacteria</taxon>
        <taxon>Bacillati</taxon>
        <taxon>Bacillota</taxon>
        <taxon>Bacilli</taxon>
        <taxon>Bacillales</taxon>
        <taxon>Bacillaceae</taxon>
        <taxon>Oceanobacillus</taxon>
    </lineage>
</organism>
<keyword evidence="2" id="KW-0255">Endonuclease</keyword>
<evidence type="ECO:0000313" key="3">
    <source>
        <dbReference type="Proteomes" id="UP000281813"/>
    </source>
</evidence>
<reference evidence="2 3" key="1">
    <citation type="journal article" date="2015" name="Antonie Van Leeuwenhoek">
        <title>Oceanobacillus bengalensis sp. nov., a bacterium isolated from seawater of the Bay of Bengal.</title>
        <authorList>
            <person name="Yongchang O."/>
            <person name="Xiang W."/>
            <person name="Wang G."/>
        </authorList>
    </citation>
    <scope>NUCLEOTIDE SEQUENCE [LARGE SCALE GENOMIC DNA]</scope>
    <source>
        <strain evidence="2 3">MCCC 1K00260</strain>
    </source>
</reference>
<dbReference type="PANTHER" id="PTHR36558:SF1">
    <property type="entry name" value="RESTRICTION ENDONUCLEASE DOMAIN-CONTAINING PROTEIN-RELATED"/>
    <property type="match status" value="1"/>
</dbReference>
<dbReference type="GO" id="GO:0004519">
    <property type="term" value="F:endonuclease activity"/>
    <property type="evidence" value="ECO:0007669"/>
    <property type="project" value="UniProtKB-KW"/>
</dbReference>
<dbReference type="Pfam" id="PF05685">
    <property type="entry name" value="Uma2"/>
    <property type="match status" value="1"/>
</dbReference>
<dbReference type="InterPro" id="IPR008538">
    <property type="entry name" value="Uma2"/>
</dbReference>
<dbReference type="SUPFAM" id="SSF52980">
    <property type="entry name" value="Restriction endonuclease-like"/>
    <property type="match status" value="1"/>
</dbReference>
<dbReference type="OrthoDB" id="9808428at2"/>
<keyword evidence="2" id="KW-0540">Nuclease</keyword>
<dbReference type="EMBL" id="RBZO01000002">
    <property type="protein sequence ID" value="RKQ18172.1"/>
    <property type="molecule type" value="Genomic_DNA"/>
</dbReference>
<evidence type="ECO:0000313" key="2">
    <source>
        <dbReference type="EMBL" id="RKQ18172.1"/>
    </source>
</evidence>
<dbReference type="Gene3D" id="3.90.1570.10">
    <property type="entry name" value="tt1808, chain A"/>
    <property type="match status" value="1"/>
</dbReference>
<dbReference type="CDD" id="cd06260">
    <property type="entry name" value="DUF820-like"/>
    <property type="match status" value="1"/>
</dbReference>